<dbReference type="AlphaFoldDB" id="A0A4U9VXL5"/>
<protein>
    <submittedName>
        <fullName evidence="1">Uncharacterized protein</fullName>
    </submittedName>
</protein>
<gene>
    <name evidence="1" type="ORF">NCTC11429_04317</name>
</gene>
<evidence type="ECO:0000313" key="1">
    <source>
        <dbReference type="EMBL" id="VTR51337.1"/>
    </source>
</evidence>
<reference evidence="1 2" key="1">
    <citation type="submission" date="2019-05" db="EMBL/GenBank/DDBJ databases">
        <authorList>
            <consortium name="Pathogen Informatics"/>
        </authorList>
    </citation>
    <scope>NUCLEOTIDE SEQUENCE [LARGE SCALE GENOMIC DNA]</scope>
    <source>
        <strain evidence="1 2">NCTC11429</strain>
    </source>
</reference>
<proteinExistence type="predicted"/>
<organism evidence="1 2">
    <name type="scientific">Sphingobacterium thalpophilum</name>
    <dbReference type="NCBI Taxonomy" id="259"/>
    <lineage>
        <taxon>Bacteria</taxon>
        <taxon>Pseudomonadati</taxon>
        <taxon>Bacteroidota</taxon>
        <taxon>Sphingobacteriia</taxon>
        <taxon>Sphingobacteriales</taxon>
        <taxon>Sphingobacteriaceae</taxon>
        <taxon>Sphingobacterium</taxon>
    </lineage>
</organism>
<dbReference type="EMBL" id="LR590484">
    <property type="protein sequence ID" value="VTR51337.1"/>
    <property type="molecule type" value="Genomic_DNA"/>
</dbReference>
<name>A0A4U9VXL5_9SPHI</name>
<dbReference type="KEGG" id="stha:NCTC11429_04317"/>
<dbReference type="Proteomes" id="UP000308196">
    <property type="component" value="Chromosome"/>
</dbReference>
<sequence length="79" mass="9075">MIDYITFINDFKHQFSPNMEEFEQKSGGNRSGYINGCNYQSLGDASPFKNMKYFSQLCGTHTAIWIFGSPKIQILKLVK</sequence>
<dbReference type="STRING" id="1123265.GCA_000686625_02560"/>
<accession>A0A4U9VXL5</accession>
<evidence type="ECO:0000313" key="2">
    <source>
        <dbReference type="Proteomes" id="UP000308196"/>
    </source>
</evidence>